<organism evidence="4 5">
    <name type="scientific">Propionibacterium australiense</name>
    <dbReference type="NCBI Taxonomy" id="119981"/>
    <lineage>
        <taxon>Bacteria</taxon>
        <taxon>Bacillati</taxon>
        <taxon>Actinomycetota</taxon>
        <taxon>Actinomycetes</taxon>
        <taxon>Propionibacteriales</taxon>
        <taxon>Propionibacteriaceae</taxon>
        <taxon>Propionibacterium</taxon>
    </lineage>
</organism>
<evidence type="ECO:0000313" key="3">
    <source>
        <dbReference type="EMBL" id="RLP09947.1"/>
    </source>
</evidence>
<dbReference type="AlphaFoldDB" id="A0A383S7P7"/>
<evidence type="ECO:0000313" key="4">
    <source>
        <dbReference type="EMBL" id="SYZ33863.1"/>
    </source>
</evidence>
<dbReference type="EMBL" id="RCIW01000009">
    <property type="protein sequence ID" value="RLP09947.1"/>
    <property type="molecule type" value="Genomic_DNA"/>
</dbReference>
<evidence type="ECO:0000313" key="6">
    <source>
        <dbReference type="Proteomes" id="UP000279336"/>
    </source>
</evidence>
<keyword evidence="5" id="KW-1185">Reference proteome</keyword>
<proteinExistence type="predicted"/>
<protein>
    <submittedName>
        <fullName evidence="4">Helicase XPB/Ssl2, N-terminal domain</fullName>
    </submittedName>
</protein>
<keyword evidence="4" id="KW-0347">Helicase</keyword>
<reference evidence="5" key="2">
    <citation type="submission" date="2018-08" db="EMBL/GenBank/DDBJ databases">
        <authorList>
            <person name="Hornung B."/>
        </authorList>
    </citation>
    <scope>NUCLEOTIDE SEQUENCE [LARGE SCALE GENOMIC DNA]</scope>
</reference>
<accession>A0A383S7P7</accession>
<dbReference type="GO" id="GO:0004386">
    <property type="term" value="F:helicase activity"/>
    <property type="evidence" value="ECO:0007669"/>
    <property type="project" value="UniProtKB-KW"/>
</dbReference>
<keyword evidence="4" id="KW-0547">Nucleotide-binding</keyword>
<keyword evidence="4" id="KW-0378">Hydrolase</keyword>
<dbReference type="Proteomes" id="UP000279336">
    <property type="component" value="Unassembled WGS sequence"/>
</dbReference>
<name>A0A383S7P7_9ACTN</name>
<dbReference type="InterPro" id="IPR032830">
    <property type="entry name" value="XPB/Ssl2_N"/>
</dbReference>
<evidence type="ECO:0000259" key="2">
    <source>
        <dbReference type="Pfam" id="PF13625"/>
    </source>
</evidence>
<dbReference type="RefSeq" id="WP_119162192.1">
    <property type="nucleotide sequence ID" value="NZ_LR134442.1"/>
</dbReference>
<keyword evidence="4" id="KW-0067">ATP-binding</keyword>
<dbReference type="Pfam" id="PF13625">
    <property type="entry name" value="Helicase_C_3"/>
    <property type="match status" value="1"/>
</dbReference>
<feature type="domain" description="Helicase XPB/Ssl2 N-terminal" evidence="2">
    <location>
        <begin position="455"/>
        <end position="581"/>
    </location>
</feature>
<dbReference type="OrthoDB" id="3415124at2"/>
<feature type="region of interest" description="Disordered" evidence="1">
    <location>
        <begin position="609"/>
        <end position="631"/>
    </location>
</feature>
<dbReference type="Proteomes" id="UP000263928">
    <property type="component" value="Unassembled WGS sequence"/>
</dbReference>
<reference evidence="3 6" key="3">
    <citation type="submission" date="2018-10" db="EMBL/GenBank/DDBJ databases">
        <title>Propionibacterium australiense Genome Sequencing and Assembly.</title>
        <authorList>
            <person name="Bernier A.-M."/>
            <person name="Bernard K."/>
        </authorList>
    </citation>
    <scope>NUCLEOTIDE SEQUENCE [LARGE SCALE GENOMIC DNA]</scope>
    <source>
        <strain evidence="3 6">NML98A078</strain>
    </source>
</reference>
<reference evidence="4" key="1">
    <citation type="submission" date="2018-08" db="EMBL/GenBank/DDBJ databases">
        <authorList>
            <person name="Ferrada E.E."/>
            <person name="Latorre B.A."/>
        </authorList>
    </citation>
    <scope>NUCLEOTIDE SEQUENCE [LARGE SCALE GENOMIC DNA]</scope>
    <source>
        <strain evidence="4">Propionibacterium_australiense1</strain>
    </source>
</reference>
<evidence type="ECO:0000256" key="1">
    <source>
        <dbReference type="SAM" id="MobiDB-lite"/>
    </source>
</evidence>
<dbReference type="EMBL" id="UNQJ01000013">
    <property type="protein sequence ID" value="SYZ33863.1"/>
    <property type="molecule type" value="Genomic_DNA"/>
</dbReference>
<sequence>MNAPRSLAASLQQWTPQALEHLLRSRPDLTSPPPRDITELAERASSRSSAARALEGLDAWVLCIAHVMAAWEAGGGAVTVENLAGALALSGHDDEIAAALTRLTDLALAWGEPVTLTQGARAVFGPHPCGLAAPSARPLPEEAILAGLDAVGEEGARVLSRLQWGPPNGTVRRADRPVSIADAESTMDLLLAHGLLAPTGPDQVVLPRELALHLRKGLFVQAVPPAHVPDWPASSSALGASLGPELLDRAAIGSAQEFISHVEVVLDDLGTRTPRPLTSGEMSKRDLTAVARVLGESTEDEPSESRFLLALVRHAGLLVAHSRNWLATTAYDSFLDHPGYGRWRALATAWTGLGWWPGAAQPRAAALRTAALDELATAAPGTAVDEDSLAERLAWRRPGLVGAEHQELWRQYAAELVAEARWLGLLAFDRTTVLVRAVAEPALPDPGFADFGDTLLMQSDLTAVAPAPLDHETARVIGELADRESHGAAATFRFTRASINRALDAGWSAEAITGWLREHGAGGPEAPLPDPLSTLITDTARAHGAVRVIPVGAVVQVADPSGAAAILADANAAELGLRELAPGVIASSAEPAELVAMLRGMGLAPVAERSSGEAYTTPAPRRAPAPATPAGRSVDVARLARTLAQKTSGGMGAEQILSALTGAHGTDSWVEVGWVDGDGAPQRHLMRVLSLSAGVAHLVRRAAGRIDLPLARITWVGPGVAEQG</sequence>
<gene>
    <name evidence="3" type="ORF">D7U36_07200</name>
    <name evidence="4" type="ORF">PROPAUS_1818</name>
</gene>
<evidence type="ECO:0000313" key="5">
    <source>
        <dbReference type="Proteomes" id="UP000263928"/>
    </source>
</evidence>